<feature type="domain" description="Peptidase M3A/M3B catalytic" evidence="7">
    <location>
        <begin position="210"/>
        <end position="588"/>
    </location>
</feature>
<evidence type="ECO:0000256" key="2">
    <source>
        <dbReference type="ARBA" id="ARBA00022723"/>
    </source>
</evidence>
<accession>A0A4Q0I3A9</accession>
<keyword evidence="4 6" id="KW-0862">Zinc</keyword>
<evidence type="ECO:0000313" key="10">
    <source>
        <dbReference type="Proteomes" id="UP000289166"/>
    </source>
</evidence>
<dbReference type="Proteomes" id="UP000289166">
    <property type="component" value="Unassembled WGS sequence"/>
</dbReference>
<protein>
    <recommendedName>
        <fullName evidence="6">Oligopeptidase F</fullName>
        <ecNumber evidence="6">3.4.24.-</ecNumber>
    </recommendedName>
</protein>
<dbReference type="EMBL" id="RLII01000013">
    <property type="protein sequence ID" value="RXE58733.1"/>
    <property type="molecule type" value="Genomic_DNA"/>
</dbReference>
<evidence type="ECO:0000256" key="4">
    <source>
        <dbReference type="ARBA" id="ARBA00022833"/>
    </source>
</evidence>
<keyword evidence="3 6" id="KW-0378">Hydrolase</keyword>
<dbReference type="NCBIfam" id="TIGR00181">
    <property type="entry name" value="pepF"/>
    <property type="match status" value="1"/>
</dbReference>
<dbReference type="Pfam" id="PF08439">
    <property type="entry name" value="Peptidase_M3_N"/>
    <property type="match status" value="1"/>
</dbReference>
<dbReference type="GO" id="GO:0004222">
    <property type="term" value="F:metalloendopeptidase activity"/>
    <property type="evidence" value="ECO:0007669"/>
    <property type="project" value="UniProtKB-UniRule"/>
</dbReference>
<evidence type="ECO:0000313" key="9">
    <source>
        <dbReference type="EMBL" id="RXE58733.1"/>
    </source>
</evidence>
<keyword evidence="2 6" id="KW-0479">Metal-binding</keyword>
<dbReference type="Gene3D" id="1.20.140.70">
    <property type="entry name" value="Oligopeptidase f, N-terminal domain"/>
    <property type="match status" value="1"/>
</dbReference>
<comment type="function">
    <text evidence="6">Has oligopeptidase activity and degrades a variety of small bioactive peptides.</text>
</comment>
<keyword evidence="1 6" id="KW-0645">Protease</keyword>
<dbReference type="PANTHER" id="PTHR11804">
    <property type="entry name" value="PROTEASE M3 THIMET OLIGOPEPTIDASE-RELATED"/>
    <property type="match status" value="1"/>
</dbReference>
<keyword evidence="10" id="KW-1185">Reference proteome</keyword>
<dbReference type="EC" id="3.4.24.-" evidence="6"/>
<comment type="similarity">
    <text evidence="6">Belongs to the peptidase M3B family.</text>
</comment>
<evidence type="ECO:0000256" key="3">
    <source>
        <dbReference type="ARBA" id="ARBA00022801"/>
    </source>
</evidence>
<feature type="domain" description="Oligopeptidase F N-terminal" evidence="8">
    <location>
        <begin position="119"/>
        <end position="188"/>
    </location>
</feature>
<dbReference type="SUPFAM" id="SSF55486">
    <property type="entry name" value="Metalloproteases ('zincins'), catalytic domain"/>
    <property type="match status" value="1"/>
</dbReference>
<keyword evidence="5 6" id="KW-0482">Metalloprotease</keyword>
<dbReference type="GO" id="GO:0006518">
    <property type="term" value="P:peptide metabolic process"/>
    <property type="evidence" value="ECO:0007669"/>
    <property type="project" value="TreeGrafter"/>
</dbReference>
<dbReference type="Gene3D" id="1.10.287.830">
    <property type="entry name" value="putative peptidase helix hairpin domain like"/>
    <property type="match status" value="1"/>
</dbReference>
<dbReference type="InterPro" id="IPR045090">
    <property type="entry name" value="Pept_M3A_M3B"/>
</dbReference>
<dbReference type="GO" id="GO:0006508">
    <property type="term" value="P:proteolysis"/>
    <property type="evidence" value="ECO:0007669"/>
    <property type="project" value="UniProtKB-KW"/>
</dbReference>
<dbReference type="CDD" id="cd09608">
    <property type="entry name" value="M3B_PepF"/>
    <property type="match status" value="1"/>
</dbReference>
<dbReference type="AlphaFoldDB" id="A0A4Q0I3A9"/>
<dbReference type="InterPro" id="IPR001567">
    <property type="entry name" value="Pept_M3A_M3B_dom"/>
</dbReference>
<dbReference type="Pfam" id="PF01432">
    <property type="entry name" value="Peptidase_M3"/>
    <property type="match status" value="1"/>
</dbReference>
<organism evidence="9 10">
    <name type="scientific">Acetivibrio mesophilus</name>
    <dbReference type="NCBI Taxonomy" id="2487273"/>
    <lineage>
        <taxon>Bacteria</taxon>
        <taxon>Bacillati</taxon>
        <taxon>Bacillota</taxon>
        <taxon>Clostridia</taxon>
        <taxon>Eubacteriales</taxon>
        <taxon>Oscillospiraceae</taxon>
        <taxon>Acetivibrio</taxon>
    </lineage>
</organism>
<evidence type="ECO:0000256" key="1">
    <source>
        <dbReference type="ARBA" id="ARBA00022670"/>
    </source>
</evidence>
<dbReference type="InterPro" id="IPR013647">
    <property type="entry name" value="OligopepF_N_dom"/>
</dbReference>
<dbReference type="OrthoDB" id="9766487at2"/>
<sequence length="602" mass="69387">MPELKAKVLPKRDEIDSKYKWKLEDICASIDDWEKDFSKVKEYVSQIVGFKGTLNKDSNTLLECLKLSNKLMSINDSVFVYARMKKDENNADSTYQSLADKASALMTEAYAAVSFIVPEIISIPEDKLNSFLEENKDLQLYRQFFHEILRQKEHVLSEKEEELLALSSEMAGSPREIFTMFNNADIRFPFIKDEDGEEVELTKGRYVKFLESTDRRVRKDAFEALYDTYGKFKNTLAASLIGNIKASKFYATSAKYSSSLEASLDADNISVDVYDNLIETVNKNLPLLHRYLKLRKKALKIDELHMYDLYVPIVQESNKNIPYEEALKMVESGLHPLGEEYLSYLKEGFTKGWIDVYENQGKTSGAYSWGAYTTHPYVLLNYQGTINDVFTLAHEMGHAIHSYYTNKTQPYVYSEYKIFVAEVASTVNESLLMNYLLDKTADRMEKAYLLNHYLEQFRGTIFRQVMFAEFEKIVHLKHKNGEPLTSEILSNIYYDLNKKYFEAEVNVDKEISMEWARIPHFYTSFYVYKYATGFSSATAISSMILKEGQPAVDRYIKFLKSGSADYPLELLKIAGVDLSTPKPVQDALDVFEKILTELEALI</sequence>
<evidence type="ECO:0000259" key="8">
    <source>
        <dbReference type="Pfam" id="PF08439"/>
    </source>
</evidence>
<dbReference type="Gene3D" id="1.10.1370.20">
    <property type="entry name" value="Oligoendopeptidase f, C-terminal domain"/>
    <property type="match status" value="1"/>
</dbReference>
<dbReference type="InterPro" id="IPR042088">
    <property type="entry name" value="OligoPept_F_C"/>
</dbReference>
<dbReference type="RefSeq" id="WP_128706085.1">
    <property type="nucleotide sequence ID" value="NZ_RLII01000013.1"/>
</dbReference>
<gene>
    <name evidence="9" type="primary">pepF</name>
    <name evidence="9" type="ORF">EFD62_10530</name>
</gene>
<dbReference type="PANTHER" id="PTHR11804:SF84">
    <property type="entry name" value="SACCHAROLYSIN"/>
    <property type="match status" value="1"/>
</dbReference>
<evidence type="ECO:0000256" key="6">
    <source>
        <dbReference type="RuleBase" id="RU368091"/>
    </source>
</evidence>
<proteinExistence type="inferred from homology"/>
<name>A0A4Q0I3A9_9FIRM</name>
<reference evidence="10" key="1">
    <citation type="submission" date="2018-11" db="EMBL/GenBank/DDBJ databases">
        <title>Genome sequencing of a novel mesophilic and cellulolytic organism within the genus Hungateiclostridium.</title>
        <authorList>
            <person name="Rettenmaier R."/>
            <person name="Liebl W."/>
            <person name="Zverlov V."/>
        </authorList>
    </citation>
    <scope>NUCLEOTIDE SEQUENCE [LARGE SCALE GENOMIC DNA]</scope>
    <source>
        <strain evidence="10">N2K1</strain>
    </source>
</reference>
<dbReference type="InterPro" id="IPR004438">
    <property type="entry name" value="Peptidase_M3B"/>
</dbReference>
<evidence type="ECO:0000259" key="7">
    <source>
        <dbReference type="Pfam" id="PF01432"/>
    </source>
</evidence>
<dbReference type="GO" id="GO:0046872">
    <property type="term" value="F:metal ion binding"/>
    <property type="evidence" value="ECO:0007669"/>
    <property type="project" value="UniProtKB-UniRule"/>
</dbReference>
<comment type="caution">
    <text evidence="9">The sequence shown here is derived from an EMBL/GenBank/DDBJ whole genome shotgun (WGS) entry which is preliminary data.</text>
</comment>
<comment type="cofactor">
    <cofactor evidence="6">
        <name>Zn(2+)</name>
        <dbReference type="ChEBI" id="CHEBI:29105"/>
    </cofactor>
    <text evidence="6">Binds 1 zinc ion.</text>
</comment>
<evidence type="ECO:0000256" key="5">
    <source>
        <dbReference type="ARBA" id="ARBA00023049"/>
    </source>
</evidence>